<dbReference type="Pfam" id="PF03544">
    <property type="entry name" value="TonB_C"/>
    <property type="match status" value="1"/>
</dbReference>
<evidence type="ECO:0000259" key="12">
    <source>
        <dbReference type="PROSITE" id="PS52015"/>
    </source>
</evidence>
<keyword evidence="3" id="KW-0813">Transport</keyword>
<dbReference type="SUPFAM" id="SSF74653">
    <property type="entry name" value="TolA/TonB C-terminal domain"/>
    <property type="match status" value="1"/>
</dbReference>
<protein>
    <submittedName>
        <fullName evidence="13">Outer membrane transport energization protein TonB</fullName>
    </submittedName>
</protein>
<evidence type="ECO:0000256" key="2">
    <source>
        <dbReference type="ARBA" id="ARBA00006555"/>
    </source>
</evidence>
<keyword evidence="8 11" id="KW-1133">Transmembrane helix</keyword>
<evidence type="ECO:0000256" key="1">
    <source>
        <dbReference type="ARBA" id="ARBA00004383"/>
    </source>
</evidence>
<feature type="domain" description="TonB C-terminal" evidence="12">
    <location>
        <begin position="152"/>
        <end position="242"/>
    </location>
</feature>
<dbReference type="PANTHER" id="PTHR33446">
    <property type="entry name" value="PROTEIN TONB-RELATED"/>
    <property type="match status" value="1"/>
</dbReference>
<evidence type="ECO:0000256" key="7">
    <source>
        <dbReference type="ARBA" id="ARBA00022927"/>
    </source>
</evidence>
<reference evidence="13 14" key="1">
    <citation type="submission" date="2016-10" db="EMBL/GenBank/DDBJ databases">
        <authorList>
            <person name="de Groot N.N."/>
        </authorList>
    </citation>
    <scope>NUCLEOTIDE SEQUENCE [LARGE SCALE GENOMIC DNA]</scope>
    <source>
        <strain evidence="13 14">MT12</strain>
    </source>
</reference>
<dbReference type="InterPro" id="IPR006260">
    <property type="entry name" value="TonB/TolA_C"/>
</dbReference>
<dbReference type="InterPro" id="IPR051045">
    <property type="entry name" value="TonB-dependent_transducer"/>
</dbReference>
<gene>
    <name evidence="13" type="ORF">SAMN05444164_5880</name>
</gene>
<name>A0A1H5DPQ9_9BRAD</name>
<keyword evidence="6 11" id="KW-0812">Transmembrane</keyword>
<dbReference type="GO" id="GO:0015031">
    <property type="term" value="P:protein transport"/>
    <property type="evidence" value="ECO:0007669"/>
    <property type="project" value="UniProtKB-KW"/>
</dbReference>
<keyword evidence="4" id="KW-1003">Cell membrane</keyword>
<feature type="transmembrane region" description="Helical" evidence="11">
    <location>
        <begin position="35"/>
        <end position="56"/>
    </location>
</feature>
<dbReference type="PROSITE" id="PS52015">
    <property type="entry name" value="TONB_CTD"/>
    <property type="match status" value="1"/>
</dbReference>
<keyword evidence="5" id="KW-0997">Cell inner membrane</keyword>
<feature type="region of interest" description="Disordered" evidence="10">
    <location>
        <begin position="97"/>
        <end position="145"/>
    </location>
</feature>
<evidence type="ECO:0000256" key="6">
    <source>
        <dbReference type="ARBA" id="ARBA00022692"/>
    </source>
</evidence>
<dbReference type="Proteomes" id="UP000198992">
    <property type="component" value="Unassembled WGS sequence"/>
</dbReference>
<dbReference type="RefSeq" id="WP_092122686.1">
    <property type="nucleotide sequence ID" value="NZ_FNTH01000001.1"/>
</dbReference>
<evidence type="ECO:0000256" key="5">
    <source>
        <dbReference type="ARBA" id="ARBA00022519"/>
    </source>
</evidence>
<proteinExistence type="inferred from homology"/>
<organism evidence="13 14">
    <name type="scientific">Bradyrhizobium erythrophlei</name>
    <dbReference type="NCBI Taxonomy" id="1437360"/>
    <lineage>
        <taxon>Bacteria</taxon>
        <taxon>Pseudomonadati</taxon>
        <taxon>Pseudomonadota</taxon>
        <taxon>Alphaproteobacteria</taxon>
        <taxon>Hyphomicrobiales</taxon>
        <taxon>Nitrobacteraceae</taxon>
        <taxon>Bradyrhizobium</taxon>
    </lineage>
</organism>
<comment type="similarity">
    <text evidence="2">Belongs to the TonB family.</text>
</comment>
<evidence type="ECO:0000256" key="10">
    <source>
        <dbReference type="SAM" id="MobiDB-lite"/>
    </source>
</evidence>
<evidence type="ECO:0000313" key="14">
    <source>
        <dbReference type="Proteomes" id="UP000198992"/>
    </source>
</evidence>
<evidence type="ECO:0000256" key="4">
    <source>
        <dbReference type="ARBA" id="ARBA00022475"/>
    </source>
</evidence>
<dbReference type="GO" id="GO:0098797">
    <property type="term" value="C:plasma membrane protein complex"/>
    <property type="evidence" value="ECO:0007669"/>
    <property type="project" value="TreeGrafter"/>
</dbReference>
<keyword evidence="9 11" id="KW-0472">Membrane</keyword>
<feature type="compositionally biased region" description="Polar residues" evidence="10">
    <location>
        <begin position="97"/>
        <end position="109"/>
    </location>
</feature>
<keyword evidence="7" id="KW-0653">Protein transport</keyword>
<comment type="subcellular location">
    <subcellularLocation>
        <location evidence="1">Cell inner membrane</location>
        <topology evidence="1">Single-pass membrane protein</topology>
        <orientation evidence="1">Periplasmic side</orientation>
    </subcellularLocation>
</comment>
<dbReference type="EMBL" id="FNTH01000001">
    <property type="protein sequence ID" value="SED80879.1"/>
    <property type="molecule type" value="Genomic_DNA"/>
</dbReference>
<evidence type="ECO:0000256" key="8">
    <source>
        <dbReference type="ARBA" id="ARBA00022989"/>
    </source>
</evidence>
<dbReference type="OrthoDB" id="7433592at2"/>
<feature type="compositionally biased region" description="Low complexity" evidence="10">
    <location>
        <begin position="119"/>
        <end position="133"/>
    </location>
</feature>
<dbReference type="GO" id="GO:0055085">
    <property type="term" value="P:transmembrane transport"/>
    <property type="evidence" value="ECO:0007669"/>
    <property type="project" value="InterPro"/>
</dbReference>
<dbReference type="AlphaFoldDB" id="A0A1H5DPQ9"/>
<evidence type="ECO:0000313" key="13">
    <source>
        <dbReference type="EMBL" id="SED80879.1"/>
    </source>
</evidence>
<sequence>MIDNDTSGADGVRGLRPMTLLFHPEDPSAWTSGEVLRLLLVPAIAALLFVGGIYWIRLQPPAGPASREQSSIVQVRLLPSPSPAPIPVAPVSEPQTATLASRTEVSLESSDPPLDNLTAAPAREPMPAEPAVPSLRPTPSPADAPPNSVAVKFQQVLLRHVARYQRYPNAARLGRLHGAVETLFSMQRDGTLLDVWVKTSSGQAVLDKAAVDAIRRAQPLPLIPSALPDRLNIQITLVFDPA</sequence>
<dbReference type="NCBIfam" id="TIGR01352">
    <property type="entry name" value="tonB_Cterm"/>
    <property type="match status" value="1"/>
</dbReference>
<evidence type="ECO:0000256" key="9">
    <source>
        <dbReference type="ARBA" id="ARBA00023136"/>
    </source>
</evidence>
<evidence type="ECO:0000256" key="11">
    <source>
        <dbReference type="SAM" id="Phobius"/>
    </source>
</evidence>
<dbReference type="InterPro" id="IPR037682">
    <property type="entry name" value="TonB_C"/>
</dbReference>
<evidence type="ECO:0000256" key="3">
    <source>
        <dbReference type="ARBA" id="ARBA00022448"/>
    </source>
</evidence>
<dbReference type="GO" id="GO:0031992">
    <property type="term" value="F:energy transducer activity"/>
    <property type="evidence" value="ECO:0007669"/>
    <property type="project" value="TreeGrafter"/>
</dbReference>
<dbReference type="PANTHER" id="PTHR33446:SF2">
    <property type="entry name" value="PROTEIN TONB"/>
    <property type="match status" value="1"/>
</dbReference>
<accession>A0A1H5DPQ9</accession>
<dbReference type="Gene3D" id="3.30.1150.10">
    <property type="match status" value="1"/>
</dbReference>